<gene>
    <name evidence="3" type="ORF">PR048_024742</name>
</gene>
<feature type="region of interest" description="Disordered" evidence="1">
    <location>
        <begin position="1017"/>
        <end position="1037"/>
    </location>
</feature>
<feature type="region of interest" description="Disordered" evidence="1">
    <location>
        <begin position="1788"/>
        <end position="1832"/>
    </location>
</feature>
<proteinExistence type="predicted"/>
<keyword evidence="2" id="KW-0472">Membrane</keyword>
<accession>A0ABQ9GPH5</accession>
<comment type="caution">
    <text evidence="3">The sequence shown here is derived from an EMBL/GenBank/DDBJ whole genome shotgun (WGS) entry which is preliminary data.</text>
</comment>
<dbReference type="SMART" id="SM00368">
    <property type="entry name" value="LRR_RI"/>
    <property type="match status" value="5"/>
</dbReference>
<dbReference type="PANTHER" id="PTHR24114">
    <property type="entry name" value="LEUCINE RICH REPEAT FAMILY PROTEIN"/>
    <property type="match status" value="1"/>
</dbReference>
<dbReference type="Gene3D" id="3.80.10.10">
    <property type="entry name" value="Ribonuclease Inhibitor"/>
    <property type="match status" value="3"/>
</dbReference>
<name>A0ABQ9GPH5_9NEOP</name>
<dbReference type="InterPro" id="IPR052394">
    <property type="entry name" value="LRR-containing"/>
</dbReference>
<keyword evidence="2" id="KW-0812">Transmembrane</keyword>
<protein>
    <submittedName>
        <fullName evidence="3">Uncharacterized protein</fullName>
    </submittedName>
</protein>
<dbReference type="Proteomes" id="UP001159363">
    <property type="component" value="Chromosome 9"/>
</dbReference>
<sequence>MCWRGVSVQRECRHRIVFSAITVFVFIFVNAAFMITNPCRSLYVVSLYRLAQTTWDQCRNSSPRENDSSYRPFFHANKHFVHRWKLDQRIGTGDNQLAMMQVKATIRLARSSRNSYTPAKLGAGSLGARPCDVCTVQYHVCYLRQQLTGHPLLNRCTFIHYRPKSNWALVHNVCSVVVTPLESRRATSCGYNSSHPVWYALYECLQDIHGDSSLFLLQPFYELSYGFWPRLTSPPAILFVPKMFYRVEVGALGGPVKSANIVVGLEVTAVSRNPVLSRAPGDRILSAACIAGRAKYNARLPTREYCTGCQPIPAAVVTAGAETMRLTYVTGTCVAPRSKLPKSNMAVDRSQLQSMISTPALDPQLLVPKSPYLLYCNSCICIHAECKLNFHQILEDVQEEVDELRVKSYLKMCRILDTPPISNVINSLEEETLNLKHRRIDALAMRALVEILSPNTTIRNMDLSHVILGPRAAYFLGEILLTNNNIEDLNLSWCRCEKSLTFVQPYSLSKHHSSLLVMKLPGGYLSAAPPPFPVSPPPPEQTSDQDSPESARTTRRRRVRTQLTPFSRSAMAPNGRMAPPTNQKAPISLLVSHQGDPRSMPGRVTPDFSMWELCRTMTLDGGFYRGSPVSLALSFRRCSIITSITLIGSQNLDVKSRPNLFTHQHIIDEATQQGPLTLMVLLLFLAICRGEAGFIDYIQEALTKTAGLRNIPGTRNIEGTAVVELLACSHPTKANRVQFPARATPGFSLVGGFFLGDIPFPPPLYSGAAPFSPHFTHMGFQYLSMHGRSGGKHRLTLEGEKQSSRSKTVVRGFGRHHRVLTQDAGLTAVQVSRGASEVLLSRLVLLVKRSVNLRSQGQETRERYGRHGHAHLAPHGSYAQGVKCFRRGPVLCKSDILGETGEPRENPSTSGIVLQDSHTCEKNPGAIALGIGPDSPRLGPEGIEQLKTGLMESSVRTLDLSHNSLGDDGMEHLAEVLSQESSIRSLILRRNEVVDHTVVAGAEVDGAVGDAVVSAEELDDTSSGTVPKIPEDPVNSGRHIDASAEEVYDMTEEEEVNGTAGTTHEEVDDVSQGHVHRAKVKVMGQGQGYAEPIWRLGDVTTCQSVGASAGARRMSADDTPPSLDVFLMQCLNDKKTSFAVFTGVILALVESGPAFDSEGSLGEKSTKLLAESLQIDSRMENIDLSGNDLSSGEGKRALLEAFAAHPGLTTLDLSWTGLGGEMEGRALGDLLANNAVLTSLDISNNLTVFLSITASQLNGACLKNCRPIRTVKDKNKLDHIKNNFIRGAVKVTELTKKVQERRLLWYGHIKRRNDNYVGKKVLDLEVVGRTNRGKPRRRWMDCVREDLREKQLNVNDIWNRAKWKRLSRNTRPARIRANIRLARKHLANPITAKCGATVNEPTAEAPEPCRMMPLVGGFSRGFPFRPRPFIPALLHTHLTSPRVGSQDLDVKSHPNLFTHSLVSLWMDRKMSSKAHTAVPCHSDKIVRLMCNHNQKSQVRLMRSGISPILSHVKTQRGGRPLVVQSVGAPPIWGAGGSGLESRSRHGRYLELASEEIRMMCEGLATNVTLETLNIGHNRSTPDDCKLLLRAASASAVQILDMGNAWVDKEFLQVSETMECTRRVPLLLEITEITCVSSAVTEQHISDQYVNISHVPNNATSIHNATLRRFIELDSSCAEILQLLRSFYNTLDIRRLRQRFWSALHSRFMQNEVLEKRQVMVKFGGVSGNYIIHGPDIKKLHLASAKYEAQAPKKARQRRDFGRNGIRFPTGSLRDFRVWEKIGPDDVTGGRISSEISPPPPQSGAAPYSTRFTLIDSRDPKIKRRPNLSTPLH</sequence>
<feature type="compositionally biased region" description="Polar residues" evidence="1">
    <location>
        <begin position="541"/>
        <end position="551"/>
    </location>
</feature>
<feature type="compositionally biased region" description="Pro residues" evidence="1">
    <location>
        <begin position="528"/>
        <end position="540"/>
    </location>
</feature>
<dbReference type="InterPro" id="IPR032675">
    <property type="entry name" value="LRR_dom_sf"/>
</dbReference>
<feature type="region of interest" description="Disordered" evidence="1">
    <location>
        <begin position="528"/>
        <end position="560"/>
    </location>
</feature>
<evidence type="ECO:0000256" key="1">
    <source>
        <dbReference type="SAM" id="MobiDB-lite"/>
    </source>
</evidence>
<evidence type="ECO:0000256" key="2">
    <source>
        <dbReference type="SAM" id="Phobius"/>
    </source>
</evidence>
<evidence type="ECO:0000313" key="4">
    <source>
        <dbReference type="Proteomes" id="UP001159363"/>
    </source>
</evidence>
<keyword evidence="2" id="KW-1133">Transmembrane helix</keyword>
<organism evidence="3 4">
    <name type="scientific">Dryococelus australis</name>
    <dbReference type="NCBI Taxonomy" id="614101"/>
    <lineage>
        <taxon>Eukaryota</taxon>
        <taxon>Metazoa</taxon>
        <taxon>Ecdysozoa</taxon>
        <taxon>Arthropoda</taxon>
        <taxon>Hexapoda</taxon>
        <taxon>Insecta</taxon>
        <taxon>Pterygota</taxon>
        <taxon>Neoptera</taxon>
        <taxon>Polyneoptera</taxon>
        <taxon>Phasmatodea</taxon>
        <taxon>Verophasmatodea</taxon>
        <taxon>Anareolatae</taxon>
        <taxon>Phasmatidae</taxon>
        <taxon>Eurycanthinae</taxon>
        <taxon>Dryococelus</taxon>
    </lineage>
</organism>
<reference evidence="3 4" key="1">
    <citation type="submission" date="2023-02" db="EMBL/GenBank/DDBJ databases">
        <title>LHISI_Scaffold_Assembly.</title>
        <authorList>
            <person name="Stuart O.P."/>
            <person name="Cleave R."/>
            <person name="Magrath M.J.L."/>
            <person name="Mikheyev A.S."/>
        </authorList>
    </citation>
    <scope>NUCLEOTIDE SEQUENCE [LARGE SCALE GENOMIC DNA]</scope>
    <source>
        <strain evidence="3">Daus_M_001</strain>
        <tissue evidence="3">Leg muscle</tissue>
    </source>
</reference>
<dbReference type="EMBL" id="JARBHB010000010">
    <property type="protein sequence ID" value="KAJ8873906.1"/>
    <property type="molecule type" value="Genomic_DNA"/>
</dbReference>
<keyword evidence="4" id="KW-1185">Reference proteome</keyword>
<dbReference type="PANTHER" id="PTHR24114:SF2">
    <property type="entry name" value="F-BOX DOMAIN-CONTAINING PROTEIN-RELATED"/>
    <property type="match status" value="1"/>
</dbReference>
<feature type="transmembrane region" description="Helical" evidence="2">
    <location>
        <begin position="16"/>
        <end position="35"/>
    </location>
</feature>
<evidence type="ECO:0000313" key="3">
    <source>
        <dbReference type="EMBL" id="KAJ8873906.1"/>
    </source>
</evidence>
<dbReference type="SUPFAM" id="SSF52047">
    <property type="entry name" value="RNI-like"/>
    <property type="match status" value="2"/>
</dbReference>